<reference evidence="3 4" key="1">
    <citation type="journal article" date="2024" name="Ann. Entomol. Soc. Am.">
        <title>Genomic analyses of the southern and eastern yellowjacket wasps (Hymenoptera: Vespidae) reveal evolutionary signatures of social life.</title>
        <authorList>
            <person name="Catto M.A."/>
            <person name="Caine P.B."/>
            <person name="Orr S.E."/>
            <person name="Hunt B.G."/>
            <person name="Goodisman M.A.D."/>
        </authorList>
    </citation>
    <scope>NUCLEOTIDE SEQUENCE [LARGE SCALE GENOMIC DNA]</scope>
    <source>
        <strain evidence="3">233</strain>
        <tissue evidence="3">Head and thorax</tissue>
    </source>
</reference>
<accession>A0ABD1ZW66</accession>
<evidence type="ECO:0000313" key="4">
    <source>
        <dbReference type="Proteomes" id="UP001607302"/>
    </source>
</evidence>
<name>A0ABD1ZW66_VESSQ</name>
<feature type="chain" id="PRO_5044873881" evidence="2">
    <location>
        <begin position="25"/>
        <end position="173"/>
    </location>
</feature>
<evidence type="ECO:0000256" key="1">
    <source>
        <dbReference type="SAM" id="MobiDB-lite"/>
    </source>
</evidence>
<dbReference type="Proteomes" id="UP001607302">
    <property type="component" value="Unassembled WGS sequence"/>
</dbReference>
<keyword evidence="4" id="KW-1185">Reference proteome</keyword>
<evidence type="ECO:0000256" key="2">
    <source>
        <dbReference type="SAM" id="SignalP"/>
    </source>
</evidence>
<comment type="caution">
    <text evidence="3">The sequence shown here is derived from an EMBL/GenBank/DDBJ whole genome shotgun (WGS) entry which is preliminary data.</text>
</comment>
<gene>
    <name evidence="3" type="ORF">V1478_017960</name>
</gene>
<protein>
    <submittedName>
        <fullName evidence="3">Uncharacterized protein</fullName>
    </submittedName>
</protein>
<feature type="region of interest" description="Disordered" evidence="1">
    <location>
        <begin position="64"/>
        <end position="109"/>
    </location>
</feature>
<dbReference type="AlphaFoldDB" id="A0ABD1ZW66"/>
<evidence type="ECO:0000313" key="3">
    <source>
        <dbReference type="EMBL" id="KAL2712437.1"/>
    </source>
</evidence>
<proteinExistence type="predicted"/>
<feature type="signal peptide" evidence="2">
    <location>
        <begin position="1"/>
        <end position="24"/>
    </location>
</feature>
<organism evidence="3 4">
    <name type="scientific">Vespula squamosa</name>
    <name type="common">Southern yellow jacket</name>
    <name type="synonym">Wasp</name>
    <dbReference type="NCBI Taxonomy" id="30214"/>
    <lineage>
        <taxon>Eukaryota</taxon>
        <taxon>Metazoa</taxon>
        <taxon>Ecdysozoa</taxon>
        <taxon>Arthropoda</taxon>
        <taxon>Hexapoda</taxon>
        <taxon>Insecta</taxon>
        <taxon>Pterygota</taxon>
        <taxon>Neoptera</taxon>
        <taxon>Endopterygota</taxon>
        <taxon>Hymenoptera</taxon>
        <taxon>Apocrita</taxon>
        <taxon>Aculeata</taxon>
        <taxon>Vespoidea</taxon>
        <taxon>Vespidae</taxon>
        <taxon>Vespinae</taxon>
        <taxon>Vespula</taxon>
    </lineage>
</organism>
<dbReference type="EMBL" id="JAUDFV010000166">
    <property type="protein sequence ID" value="KAL2712437.1"/>
    <property type="molecule type" value="Genomic_DNA"/>
</dbReference>
<keyword evidence="2" id="KW-0732">Signal</keyword>
<feature type="compositionally biased region" description="Acidic residues" evidence="1">
    <location>
        <begin position="76"/>
        <end position="109"/>
    </location>
</feature>
<sequence>MLPTTQFPTAALLAFLLFPVGGLSQIRFRSFAALQVCPVVTLRRYMEGLLYSVLSSSSCEKIRCPGEDRSRGPVGLDDDDDDDDDDEDYNDNDDDDDDDDDDDEDDDDDGCFTATSDGGFFTLPSLSAIPEHDQTSLPHFTNSKFYQFSLLRYLLSIDRPFFIRLKKNLYLYI</sequence>